<evidence type="ECO:0000256" key="5">
    <source>
        <dbReference type="SAM" id="Coils"/>
    </source>
</evidence>
<dbReference type="Gene3D" id="1.20.5.340">
    <property type="match status" value="1"/>
</dbReference>
<dbReference type="Proteomes" id="UP001201812">
    <property type="component" value="Unassembled WGS sequence"/>
</dbReference>
<reference evidence="8" key="1">
    <citation type="submission" date="2022-01" db="EMBL/GenBank/DDBJ databases">
        <title>Genome Sequence Resource for Two Populations of Ditylenchus destructor, the Migratory Endoparasitic Phytonematode.</title>
        <authorList>
            <person name="Zhang H."/>
            <person name="Lin R."/>
            <person name="Xie B."/>
        </authorList>
    </citation>
    <scope>NUCLEOTIDE SEQUENCE</scope>
    <source>
        <strain evidence="8">BazhouSP</strain>
    </source>
</reference>
<proteinExistence type="predicted"/>
<protein>
    <submittedName>
        <fullName evidence="8">Ring finger domain-containing protein</fullName>
    </submittedName>
</protein>
<feature type="domain" description="RING-type" evidence="7">
    <location>
        <begin position="78"/>
        <end position="118"/>
    </location>
</feature>
<comment type="caution">
    <text evidence="8">The sequence shown here is derived from an EMBL/GenBank/DDBJ whole genome shotgun (WGS) entry which is preliminary data.</text>
</comment>
<organism evidence="8 9">
    <name type="scientific">Ditylenchus destructor</name>
    <dbReference type="NCBI Taxonomy" id="166010"/>
    <lineage>
        <taxon>Eukaryota</taxon>
        <taxon>Metazoa</taxon>
        <taxon>Ecdysozoa</taxon>
        <taxon>Nematoda</taxon>
        <taxon>Chromadorea</taxon>
        <taxon>Rhabditida</taxon>
        <taxon>Tylenchina</taxon>
        <taxon>Tylenchomorpha</taxon>
        <taxon>Sphaerularioidea</taxon>
        <taxon>Anguinidae</taxon>
        <taxon>Anguininae</taxon>
        <taxon>Ditylenchus</taxon>
    </lineage>
</organism>
<dbReference type="EMBL" id="JAKKPZ010000224">
    <property type="protein sequence ID" value="KAI1698305.1"/>
    <property type="molecule type" value="Genomic_DNA"/>
</dbReference>
<feature type="region of interest" description="Disordered" evidence="6">
    <location>
        <begin position="137"/>
        <end position="159"/>
    </location>
</feature>
<feature type="compositionally biased region" description="Basic and acidic residues" evidence="6">
    <location>
        <begin position="583"/>
        <end position="600"/>
    </location>
</feature>
<evidence type="ECO:0000256" key="4">
    <source>
        <dbReference type="PROSITE-ProRule" id="PRU00175"/>
    </source>
</evidence>
<evidence type="ECO:0000256" key="1">
    <source>
        <dbReference type="ARBA" id="ARBA00022723"/>
    </source>
</evidence>
<evidence type="ECO:0000256" key="6">
    <source>
        <dbReference type="SAM" id="MobiDB-lite"/>
    </source>
</evidence>
<dbReference type="GO" id="GO:0043161">
    <property type="term" value="P:proteasome-mediated ubiquitin-dependent protein catabolic process"/>
    <property type="evidence" value="ECO:0007669"/>
    <property type="project" value="TreeGrafter"/>
</dbReference>
<dbReference type="PROSITE" id="PS50089">
    <property type="entry name" value="ZF_RING_2"/>
    <property type="match status" value="1"/>
</dbReference>
<dbReference type="SUPFAM" id="SSF57997">
    <property type="entry name" value="Tropomyosin"/>
    <property type="match status" value="1"/>
</dbReference>
<dbReference type="PANTHER" id="PTHR22763">
    <property type="entry name" value="RING ZINC FINGER PROTEIN"/>
    <property type="match status" value="1"/>
</dbReference>
<evidence type="ECO:0000259" key="7">
    <source>
        <dbReference type="PROSITE" id="PS50089"/>
    </source>
</evidence>
<feature type="coiled-coil region" evidence="5">
    <location>
        <begin position="444"/>
        <end position="523"/>
    </location>
</feature>
<feature type="region of interest" description="Disordered" evidence="6">
    <location>
        <begin position="539"/>
        <end position="616"/>
    </location>
</feature>
<evidence type="ECO:0000313" key="8">
    <source>
        <dbReference type="EMBL" id="KAI1698305.1"/>
    </source>
</evidence>
<dbReference type="GO" id="GO:0012505">
    <property type="term" value="C:endomembrane system"/>
    <property type="evidence" value="ECO:0007669"/>
    <property type="project" value="TreeGrafter"/>
</dbReference>
<evidence type="ECO:0000256" key="3">
    <source>
        <dbReference type="ARBA" id="ARBA00022833"/>
    </source>
</evidence>
<name>A0AAD4QVB0_9BILA</name>
<dbReference type="GO" id="GO:0061630">
    <property type="term" value="F:ubiquitin protein ligase activity"/>
    <property type="evidence" value="ECO:0007669"/>
    <property type="project" value="TreeGrafter"/>
</dbReference>
<evidence type="ECO:0000256" key="2">
    <source>
        <dbReference type="ARBA" id="ARBA00022771"/>
    </source>
</evidence>
<dbReference type="Pfam" id="PF13639">
    <property type="entry name" value="zf-RING_2"/>
    <property type="match status" value="1"/>
</dbReference>
<dbReference type="SUPFAM" id="SSF57850">
    <property type="entry name" value="RING/U-box"/>
    <property type="match status" value="1"/>
</dbReference>
<keyword evidence="3" id="KW-0862">Zinc</keyword>
<keyword evidence="2 4" id="KW-0863">Zinc-finger</keyword>
<keyword evidence="5" id="KW-0175">Coiled coil</keyword>
<dbReference type="InterPro" id="IPR001841">
    <property type="entry name" value="Znf_RING"/>
</dbReference>
<dbReference type="GO" id="GO:0008270">
    <property type="term" value="F:zinc ion binding"/>
    <property type="evidence" value="ECO:0007669"/>
    <property type="project" value="UniProtKB-KW"/>
</dbReference>
<sequence>MAVVATAIMEMDCKSVRRTEASVFPATVEYNAGEQDHLLCLEMAIVPTLRFIRVMRRDVRQSDIDFVLKERLSMDLICGICMEELGSEKDVCYLPCGHVKHVDCLTKWCEEQKNCPNCWQRFQPAIAFRKRLYFDRDPNSDNQTGGEKNENEKNDSAPATNDALKQQLDESKAEVDASQTRVKNLEESIRELEKKIQDYEAEKQQLTTELHTLEGKNRETQTRVKGLEETNSQLVEKFRNSEDQRQEISERNRQLTAELQTSEGKNQATLERNRELEQELSNSRAKIRDFEAKFEQTDVGQLVTFLEKKSESLKKCEVSRLQDSVETKNNEIIRQNLLLESQNNKITLLRHSLETKNIELQIEQKLRCDIAEHLGKKNDEAAKLSDENTKVKRDLCDIQKKLSASEKQIFDITKDNAKLKHDLLHCQNGLVAAEKRNIDTILEKVNMEEQLTNLSNENAKVKRDLSDIQTRLTASAKQNLEIIQDYAKVKKEFWDIQKRLETAEKQNVERKKEKEKMNEQLAEWQRYHRTISEVAKFGDGIGKEDQDPAPSQGLQQQSPPRLITIVPRAVWKRRNQESGSDGEPAKRARIDTQKKPEESGAKNATNTASGSKAVVI</sequence>
<dbReference type="AlphaFoldDB" id="A0AAD4QVB0"/>
<evidence type="ECO:0000313" key="9">
    <source>
        <dbReference type="Proteomes" id="UP001201812"/>
    </source>
</evidence>
<keyword evidence="1" id="KW-0479">Metal-binding</keyword>
<dbReference type="InterPro" id="IPR013083">
    <property type="entry name" value="Znf_RING/FYVE/PHD"/>
</dbReference>
<feature type="coiled-coil region" evidence="5">
    <location>
        <begin position="161"/>
        <end position="293"/>
    </location>
</feature>
<gene>
    <name evidence="8" type="ORF">DdX_17976</name>
</gene>
<accession>A0AAD4QVB0</accession>
<keyword evidence="9" id="KW-1185">Reference proteome</keyword>
<dbReference type="Gene3D" id="3.30.40.10">
    <property type="entry name" value="Zinc/RING finger domain, C3HC4 (zinc finger)"/>
    <property type="match status" value="1"/>
</dbReference>
<dbReference type="InterPro" id="IPR050731">
    <property type="entry name" value="HRD1_E3_ubiq-ligases"/>
</dbReference>